<accession>A0ABY7G7B2</accession>
<reference evidence="1" key="1">
    <citation type="submission" date="2022-11" db="EMBL/GenBank/DDBJ databases">
        <title>Centuries of genome instability and evolution in soft-shell clam transmissible cancer (bioRxiv).</title>
        <authorList>
            <person name="Hart S.F.M."/>
            <person name="Yonemitsu M.A."/>
            <person name="Giersch R.M."/>
            <person name="Beal B.F."/>
            <person name="Arriagada G."/>
            <person name="Davis B.W."/>
            <person name="Ostrander E.A."/>
            <person name="Goff S.P."/>
            <person name="Metzger M.J."/>
        </authorList>
    </citation>
    <scope>NUCLEOTIDE SEQUENCE</scope>
    <source>
        <strain evidence="1">MELC-2E11</strain>
        <tissue evidence="1">Siphon/mantle</tissue>
    </source>
</reference>
<sequence>MIQHFEAVRAIRNKTLHDAHYELDGQTADDCLDKMNTIKDKTAKPPDNIHNKSLEEIEGLIYDTLHRELKESVVDEVERKINIEVKREVKQVMQNYSITMKGKNELKIYNTSWPNTTGRKSTVANITPAAGKK</sequence>
<proteinExistence type="predicted"/>
<name>A0ABY7G7B2_MYAAR</name>
<organism evidence="1 2">
    <name type="scientific">Mya arenaria</name>
    <name type="common">Soft-shell clam</name>
    <dbReference type="NCBI Taxonomy" id="6604"/>
    <lineage>
        <taxon>Eukaryota</taxon>
        <taxon>Metazoa</taxon>
        <taxon>Spiralia</taxon>
        <taxon>Lophotrochozoa</taxon>
        <taxon>Mollusca</taxon>
        <taxon>Bivalvia</taxon>
        <taxon>Autobranchia</taxon>
        <taxon>Heteroconchia</taxon>
        <taxon>Euheterodonta</taxon>
        <taxon>Imparidentia</taxon>
        <taxon>Neoheterodontei</taxon>
        <taxon>Myida</taxon>
        <taxon>Myoidea</taxon>
        <taxon>Myidae</taxon>
        <taxon>Mya</taxon>
    </lineage>
</organism>
<gene>
    <name evidence="1" type="ORF">MAR_002997</name>
</gene>
<evidence type="ECO:0000313" key="1">
    <source>
        <dbReference type="EMBL" id="WAR29429.1"/>
    </source>
</evidence>
<evidence type="ECO:0000313" key="2">
    <source>
        <dbReference type="Proteomes" id="UP001164746"/>
    </source>
</evidence>
<dbReference type="Proteomes" id="UP001164746">
    <property type="component" value="Chromosome 16"/>
</dbReference>
<protein>
    <submittedName>
        <fullName evidence="1">Uncharacterized protein</fullName>
    </submittedName>
</protein>
<keyword evidence="2" id="KW-1185">Reference proteome</keyword>
<dbReference type="EMBL" id="CP111027">
    <property type="protein sequence ID" value="WAR29429.1"/>
    <property type="molecule type" value="Genomic_DNA"/>
</dbReference>